<comment type="caution">
    <text evidence="1">The sequence shown here is derived from an EMBL/GenBank/DDBJ whole genome shotgun (WGS) entry which is preliminary data.</text>
</comment>
<keyword evidence="2" id="KW-1185">Reference proteome</keyword>
<organism evidence="1 2">
    <name type="scientific">Stentor coeruleus</name>
    <dbReference type="NCBI Taxonomy" id="5963"/>
    <lineage>
        <taxon>Eukaryota</taxon>
        <taxon>Sar</taxon>
        <taxon>Alveolata</taxon>
        <taxon>Ciliophora</taxon>
        <taxon>Postciliodesmatophora</taxon>
        <taxon>Heterotrichea</taxon>
        <taxon>Heterotrichida</taxon>
        <taxon>Stentoridae</taxon>
        <taxon>Stentor</taxon>
    </lineage>
</organism>
<evidence type="ECO:0000313" key="1">
    <source>
        <dbReference type="EMBL" id="OMJ90741.1"/>
    </source>
</evidence>
<proteinExistence type="predicted"/>
<dbReference type="AlphaFoldDB" id="A0A1R2CP11"/>
<sequence length="390" mass="44581">MSFKFDEKSTFTPSFQISLKNETLEITTEISEILGELSNTPDKDNILVVQRKFAEMVETWTSLDMTLNESIQINKESAKVVQEKSFRIKDRSEMHLKNKQISVDEKVKQSVKKERRAKKSLTRIKKIWQDDLLEFEKNIQNQKRISNSVKNDLLTISKSLEDSILTSDLDTFIQRQTKLCKSEKSERTAAETTKSNFEQSIIVSNHSSNPSSDSYEFEKCMAELDKLRSISIENPLRFSFEKSFGGWKSEYESDSESIISPISQEEIKSAINILSKANLLTPESINILGQLSDAIIDSDETNNLDLFYQLISLHNSAPEDFQILKKKPSTLRNQSTSSQDLASTTPKSKLIFTEICELNKTVLSNHNRMSNLSVDGLESISHELETQFYL</sequence>
<reference evidence="1 2" key="1">
    <citation type="submission" date="2016-11" db="EMBL/GenBank/DDBJ databases">
        <title>The macronuclear genome of Stentor coeruleus: a giant cell with tiny introns.</title>
        <authorList>
            <person name="Slabodnick M."/>
            <person name="Ruby J.G."/>
            <person name="Reiff S.B."/>
            <person name="Swart E.C."/>
            <person name="Gosai S."/>
            <person name="Prabakaran S."/>
            <person name="Witkowska E."/>
            <person name="Larue G.E."/>
            <person name="Fisher S."/>
            <person name="Freeman R.M."/>
            <person name="Gunawardena J."/>
            <person name="Chu W."/>
            <person name="Stover N.A."/>
            <person name="Gregory B.D."/>
            <person name="Nowacki M."/>
            <person name="Derisi J."/>
            <person name="Roy S.W."/>
            <person name="Marshall W.F."/>
            <person name="Sood P."/>
        </authorList>
    </citation>
    <scope>NUCLEOTIDE SEQUENCE [LARGE SCALE GENOMIC DNA]</scope>
    <source>
        <strain evidence="1">WM001</strain>
    </source>
</reference>
<accession>A0A1R2CP11</accession>
<dbReference type="EMBL" id="MPUH01000096">
    <property type="protein sequence ID" value="OMJ90741.1"/>
    <property type="molecule type" value="Genomic_DNA"/>
</dbReference>
<dbReference type="Proteomes" id="UP000187209">
    <property type="component" value="Unassembled WGS sequence"/>
</dbReference>
<evidence type="ECO:0000313" key="2">
    <source>
        <dbReference type="Proteomes" id="UP000187209"/>
    </source>
</evidence>
<name>A0A1R2CP11_9CILI</name>
<gene>
    <name evidence="1" type="ORF">SteCoe_6818</name>
</gene>
<protein>
    <submittedName>
        <fullName evidence="1">Uncharacterized protein</fullName>
    </submittedName>
</protein>